<feature type="transmembrane region" description="Helical" evidence="6">
    <location>
        <begin position="12"/>
        <end position="30"/>
    </location>
</feature>
<keyword evidence="3 6" id="KW-0812">Transmembrane</keyword>
<evidence type="ECO:0000313" key="8">
    <source>
        <dbReference type="EMBL" id="CAD8410778.1"/>
    </source>
</evidence>
<keyword evidence="5 6" id="KW-0472">Membrane</keyword>
<dbReference type="PANTHER" id="PTHR12677:SF59">
    <property type="entry name" value="GOLGI APPARATUS MEMBRANE PROTEIN TVP38-RELATED"/>
    <property type="match status" value="1"/>
</dbReference>
<dbReference type="Pfam" id="PF09335">
    <property type="entry name" value="VTT_dom"/>
    <property type="match status" value="1"/>
</dbReference>
<reference evidence="8" key="1">
    <citation type="submission" date="2021-01" db="EMBL/GenBank/DDBJ databases">
        <authorList>
            <person name="Corre E."/>
            <person name="Pelletier E."/>
            <person name="Niang G."/>
            <person name="Scheremetjew M."/>
            <person name="Finn R."/>
            <person name="Kale V."/>
            <person name="Holt S."/>
            <person name="Cochrane G."/>
            <person name="Meng A."/>
            <person name="Brown T."/>
            <person name="Cohen L."/>
        </authorList>
    </citation>
    <scope>NUCLEOTIDE SEQUENCE</scope>
    <source>
        <strain evidence="8">CCAP1064/1</strain>
    </source>
</reference>
<gene>
    <name evidence="8" type="ORF">PINE0816_LOCUS6901</name>
</gene>
<evidence type="ECO:0000256" key="3">
    <source>
        <dbReference type="ARBA" id="ARBA00022692"/>
    </source>
</evidence>
<name>A0A7S0C342_9STRA</name>
<dbReference type="AlphaFoldDB" id="A0A7S0C342"/>
<protein>
    <recommendedName>
        <fullName evidence="7">VTT domain-containing protein</fullName>
    </recommendedName>
</protein>
<dbReference type="GO" id="GO:0005886">
    <property type="term" value="C:plasma membrane"/>
    <property type="evidence" value="ECO:0007669"/>
    <property type="project" value="UniProtKB-SubCell"/>
</dbReference>
<keyword evidence="4 6" id="KW-1133">Transmembrane helix</keyword>
<dbReference type="InterPro" id="IPR032816">
    <property type="entry name" value="VTT_dom"/>
</dbReference>
<accession>A0A7S0C342</accession>
<evidence type="ECO:0000256" key="6">
    <source>
        <dbReference type="SAM" id="Phobius"/>
    </source>
</evidence>
<feature type="transmembrane region" description="Helical" evidence="6">
    <location>
        <begin position="42"/>
        <end position="65"/>
    </location>
</feature>
<evidence type="ECO:0000256" key="5">
    <source>
        <dbReference type="ARBA" id="ARBA00023136"/>
    </source>
</evidence>
<feature type="transmembrane region" description="Helical" evidence="6">
    <location>
        <begin position="77"/>
        <end position="98"/>
    </location>
</feature>
<evidence type="ECO:0000259" key="7">
    <source>
        <dbReference type="Pfam" id="PF09335"/>
    </source>
</evidence>
<dbReference type="PANTHER" id="PTHR12677">
    <property type="entry name" value="GOLGI APPARATUS MEMBRANE PROTEIN TVP38-RELATED"/>
    <property type="match status" value="1"/>
</dbReference>
<dbReference type="InterPro" id="IPR015414">
    <property type="entry name" value="TMEM64"/>
</dbReference>
<keyword evidence="2" id="KW-1003">Cell membrane</keyword>
<sequence>MLALDEKGFRIMLLLRLSPIMPFNIVNYAAGTSSMSFTSYTLALLGLLPGTILFVFIGGSAGAITGMNANGIDPAQVSGIASGVLFGMLAMLLTTYYTRIELKKITERRSSEIATRQALEISQTLDCSNQVVSR</sequence>
<dbReference type="EMBL" id="HBEL01014412">
    <property type="protein sequence ID" value="CAD8410778.1"/>
    <property type="molecule type" value="Transcribed_RNA"/>
</dbReference>
<evidence type="ECO:0000256" key="4">
    <source>
        <dbReference type="ARBA" id="ARBA00022989"/>
    </source>
</evidence>
<evidence type="ECO:0000256" key="2">
    <source>
        <dbReference type="ARBA" id="ARBA00022475"/>
    </source>
</evidence>
<comment type="subcellular location">
    <subcellularLocation>
        <location evidence="1">Cell membrane</location>
        <topology evidence="1">Multi-pass membrane protein</topology>
    </subcellularLocation>
</comment>
<feature type="domain" description="VTT" evidence="7">
    <location>
        <begin position="4"/>
        <end position="58"/>
    </location>
</feature>
<organism evidence="8">
    <name type="scientific">Proboscia inermis</name>
    <dbReference type="NCBI Taxonomy" id="420281"/>
    <lineage>
        <taxon>Eukaryota</taxon>
        <taxon>Sar</taxon>
        <taxon>Stramenopiles</taxon>
        <taxon>Ochrophyta</taxon>
        <taxon>Bacillariophyta</taxon>
        <taxon>Coscinodiscophyceae</taxon>
        <taxon>Rhizosoleniophycidae</taxon>
        <taxon>Rhizosoleniales</taxon>
        <taxon>Rhizosoleniaceae</taxon>
        <taxon>Proboscia</taxon>
    </lineage>
</organism>
<evidence type="ECO:0000256" key="1">
    <source>
        <dbReference type="ARBA" id="ARBA00004651"/>
    </source>
</evidence>
<proteinExistence type="predicted"/>